<dbReference type="InterPro" id="IPR015202">
    <property type="entry name" value="GO-like_E_set"/>
</dbReference>
<dbReference type="InterPro" id="IPR013783">
    <property type="entry name" value="Ig-like_fold"/>
</dbReference>
<dbReference type="Gene3D" id="2.60.40.10">
    <property type="entry name" value="Immunoglobulins"/>
    <property type="match status" value="1"/>
</dbReference>
<evidence type="ECO:0000256" key="1">
    <source>
        <dbReference type="ARBA" id="ARBA00022729"/>
    </source>
</evidence>
<gene>
    <name evidence="5" type="ORF">QJS04_geneDACA015207</name>
</gene>
<organism evidence="5 6">
    <name type="scientific">Acorus gramineus</name>
    <name type="common">Dwarf sweet flag</name>
    <dbReference type="NCBI Taxonomy" id="55184"/>
    <lineage>
        <taxon>Eukaryota</taxon>
        <taxon>Viridiplantae</taxon>
        <taxon>Streptophyta</taxon>
        <taxon>Embryophyta</taxon>
        <taxon>Tracheophyta</taxon>
        <taxon>Spermatophyta</taxon>
        <taxon>Magnoliopsida</taxon>
        <taxon>Liliopsida</taxon>
        <taxon>Acoraceae</taxon>
        <taxon>Acorus</taxon>
    </lineage>
</organism>
<comment type="caution">
    <text evidence="5">The sequence shown here is derived from an EMBL/GenBank/DDBJ whole genome shotgun (WGS) entry which is preliminary data.</text>
</comment>
<dbReference type="EMBL" id="JAUJYN010000004">
    <property type="protein sequence ID" value="KAK1273188.1"/>
    <property type="molecule type" value="Genomic_DNA"/>
</dbReference>
<feature type="chain" id="PRO_5043373035" description="Galactose oxidase" evidence="2">
    <location>
        <begin position="27"/>
        <end position="564"/>
    </location>
</feature>
<evidence type="ECO:0000259" key="4">
    <source>
        <dbReference type="Pfam" id="PF09118"/>
    </source>
</evidence>
<evidence type="ECO:0000259" key="3">
    <source>
        <dbReference type="Pfam" id="PF07250"/>
    </source>
</evidence>
<dbReference type="SUPFAM" id="SSF81296">
    <property type="entry name" value="E set domains"/>
    <property type="match status" value="1"/>
</dbReference>
<feature type="signal peptide" evidence="2">
    <location>
        <begin position="1"/>
        <end position="26"/>
    </location>
</feature>
<dbReference type="SUPFAM" id="SSF50965">
    <property type="entry name" value="Galactose oxidase, central domain"/>
    <property type="match status" value="1"/>
</dbReference>
<dbReference type="Proteomes" id="UP001179952">
    <property type="component" value="Unassembled WGS sequence"/>
</dbReference>
<evidence type="ECO:0000256" key="2">
    <source>
        <dbReference type="SAM" id="SignalP"/>
    </source>
</evidence>
<name>A0AAV9BAF8_ACOGR</name>
<feature type="domain" description="Glyoxal oxidase N-terminal" evidence="3">
    <location>
        <begin position="45"/>
        <end position="436"/>
    </location>
</feature>
<dbReference type="Pfam" id="PF07250">
    <property type="entry name" value="Glyoxal_oxid_N"/>
    <property type="match status" value="1"/>
</dbReference>
<reference evidence="5" key="2">
    <citation type="submission" date="2023-06" db="EMBL/GenBank/DDBJ databases">
        <authorList>
            <person name="Ma L."/>
            <person name="Liu K.-W."/>
            <person name="Li Z."/>
            <person name="Hsiao Y.-Y."/>
            <person name="Qi Y."/>
            <person name="Fu T."/>
            <person name="Tang G."/>
            <person name="Zhang D."/>
            <person name="Sun W.-H."/>
            <person name="Liu D.-K."/>
            <person name="Li Y."/>
            <person name="Chen G.-Z."/>
            <person name="Liu X.-D."/>
            <person name="Liao X.-Y."/>
            <person name="Jiang Y.-T."/>
            <person name="Yu X."/>
            <person name="Hao Y."/>
            <person name="Huang J."/>
            <person name="Zhao X.-W."/>
            <person name="Ke S."/>
            <person name="Chen Y.-Y."/>
            <person name="Wu W.-L."/>
            <person name="Hsu J.-L."/>
            <person name="Lin Y.-F."/>
            <person name="Huang M.-D."/>
            <person name="Li C.-Y."/>
            <person name="Huang L."/>
            <person name="Wang Z.-W."/>
            <person name="Zhao X."/>
            <person name="Zhong W.-Y."/>
            <person name="Peng D.-H."/>
            <person name="Ahmad S."/>
            <person name="Lan S."/>
            <person name="Zhang J.-S."/>
            <person name="Tsai W.-C."/>
            <person name="Van De Peer Y."/>
            <person name="Liu Z.-J."/>
        </authorList>
    </citation>
    <scope>NUCLEOTIDE SEQUENCE</scope>
    <source>
        <strain evidence="5">SCP</strain>
        <tissue evidence="5">Leaves</tissue>
    </source>
</reference>
<sequence>MSPPPTPTLLLFLLLLPLLLIGPSTALDRPGRWELLQRSIGVSAMHMQLMPNDRVIIFDRTDFGPSNLSLPSGQCRRDDNDTALKLDCTAHSAEYDVPSNSFRPLTILTDTWCSSASLDPDGRLVQTGGFNDGDRAVRFFRACAPERACDWEELPLALAARRWYATNQILPDGRAVIVGGRRQFNYEFYPKSSGAEGTYRLPFLQETMSASEDNLYPFVHLNVDGNLFIFANNRAILLDYSSNMVVKSFPRMPGEDPRNYPSSGSSVLMPLNGSSAAEAEVLICGGARAGAYEEALKKKTYLRALITCGRLRISDASPAWAMEEMPTARVMGDMVLMPNGKEVLIVNGAAEGTAGWELARSPVMAPVMYRFDNGGSSGSRFSVFGGSDVPRMYHSTAVLLRDGRVLVGGSNPHVNYNFYGVLFPTELSLEAFSPPYLDRSLCDERPTIVESPQEVGHGRRFSVGFTVRDGSSLTVRGTVSVTVVAPGFATHALAMNQRVVVLDVVGTASVKRRRGRKDLADGAAYDVEVVAPANGKVAPAGYYMLFLVNGDLPSEGVWVRITNS</sequence>
<accession>A0AAV9BAF8</accession>
<dbReference type="Pfam" id="PF09118">
    <property type="entry name" value="GO-like_E_set"/>
    <property type="match status" value="1"/>
</dbReference>
<keyword evidence="1 2" id="KW-0732">Signal</keyword>
<dbReference type="AlphaFoldDB" id="A0AAV9BAF8"/>
<reference evidence="5" key="1">
    <citation type="journal article" date="2023" name="Nat. Commun.">
        <title>Diploid and tetraploid genomes of Acorus and the evolution of monocots.</title>
        <authorList>
            <person name="Ma L."/>
            <person name="Liu K.W."/>
            <person name="Li Z."/>
            <person name="Hsiao Y.Y."/>
            <person name="Qi Y."/>
            <person name="Fu T."/>
            <person name="Tang G.D."/>
            <person name="Zhang D."/>
            <person name="Sun W.H."/>
            <person name="Liu D.K."/>
            <person name="Li Y."/>
            <person name="Chen G.Z."/>
            <person name="Liu X.D."/>
            <person name="Liao X.Y."/>
            <person name="Jiang Y.T."/>
            <person name="Yu X."/>
            <person name="Hao Y."/>
            <person name="Huang J."/>
            <person name="Zhao X.W."/>
            <person name="Ke S."/>
            <person name="Chen Y.Y."/>
            <person name="Wu W.L."/>
            <person name="Hsu J.L."/>
            <person name="Lin Y.F."/>
            <person name="Huang M.D."/>
            <person name="Li C.Y."/>
            <person name="Huang L."/>
            <person name="Wang Z.W."/>
            <person name="Zhao X."/>
            <person name="Zhong W.Y."/>
            <person name="Peng D.H."/>
            <person name="Ahmad S."/>
            <person name="Lan S."/>
            <person name="Zhang J.S."/>
            <person name="Tsai W.C."/>
            <person name="Van de Peer Y."/>
            <person name="Liu Z.J."/>
        </authorList>
    </citation>
    <scope>NUCLEOTIDE SEQUENCE</scope>
    <source>
        <strain evidence="5">SCP</strain>
    </source>
</reference>
<evidence type="ECO:0000313" key="6">
    <source>
        <dbReference type="Proteomes" id="UP001179952"/>
    </source>
</evidence>
<evidence type="ECO:0008006" key="7">
    <source>
        <dbReference type="Google" id="ProtNLM"/>
    </source>
</evidence>
<dbReference type="Gene3D" id="2.130.10.80">
    <property type="entry name" value="Galactose oxidase/kelch, beta-propeller"/>
    <property type="match status" value="1"/>
</dbReference>
<proteinExistence type="predicted"/>
<evidence type="ECO:0000313" key="5">
    <source>
        <dbReference type="EMBL" id="KAK1273188.1"/>
    </source>
</evidence>
<dbReference type="InterPro" id="IPR014756">
    <property type="entry name" value="Ig_E-set"/>
</dbReference>
<keyword evidence="6" id="KW-1185">Reference proteome</keyword>
<dbReference type="InterPro" id="IPR011043">
    <property type="entry name" value="Gal_Oxase/kelch_b-propeller"/>
</dbReference>
<feature type="domain" description="Galactose oxidase-like Early set" evidence="4">
    <location>
        <begin position="445"/>
        <end position="561"/>
    </location>
</feature>
<dbReference type="PANTHER" id="PTHR32208">
    <property type="entry name" value="SECRETED PROTEIN-RELATED"/>
    <property type="match status" value="1"/>
</dbReference>
<dbReference type="CDD" id="cd02851">
    <property type="entry name" value="E_set_GO_C"/>
    <property type="match status" value="1"/>
</dbReference>
<dbReference type="InterPro" id="IPR037293">
    <property type="entry name" value="Gal_Oxidase_central_sf"/>
</dbReference>
<protein>
    <recommendedName>
        <fullName evidence="7">Galactose oxidase</fullName>
    </recommendedName>
</protein>
<dbReference type="PANTHER" id="PTHR32208:SF62">
    <property type="entry name" value="OXIDASE, PUTATIVE, EXPRESSED-RELATED"/>
    <property type="match status" value="1"/>
</dbReference>
<dbReference type="InterPro" id="IPR009880">
    <property type="entry name" value="Glyoxal_oxidase_N"/>
</dbReference>